<dbReference type="Proteomes" id="UP001177943">
    <property type="component" value="Chromosome"/>
</dbReference>
<evidence type="ECO:0000313" key="8">
    <source>
        <dbReference type="Proteomes" id="UP001177943"/>
    </source>
</evidence>
<organism evidence="7 8">
    <name type="scientific">Paenibacillus woosongensis</name>
    <dbReference type="NCBI Taxonomy" id="307580"/>
    <lineage>
        <taxon>Bacteria</taxon>
        <taxon>Bacillati</taxon>
        <taxon>Bacillota</taxon>
        <taxon>Bacilli</taxon>
        <taxon>Bacillales</taxon>
        <taxon>Paenibacillaceae</taxon>
        <taxon>Paenibacillus</taxon>
    </lineage>
</organism>
<dbReference type="SUPFAM" id="SSF53822">
    <property type="entry name" value="Periplasmic binding protein-like I"/>
    <property type="match status" value="1"/>
</dbReference>
<evidence type="ECO:0000259" key="6">
    <source>
        <dbReference type="Pfam" id="PF13407"/>
    </source>
</evidence>
<feature type="region of interest" description="Disordered" evidence="4">
    <location>
        <begin position="26"/>
        <end position="48"/>
    </location>
</feature>
<dbReference type="GO" id="GO:0030246">
    <property type="term" value="F:carbohydrate binding"/>
    <property type="evidence" value="ECO:0007669"/>
    <property type="project" value="UniProtKB-ARBA"/>
</dbReference>
<sequence>MRTGILKTFVMLMCVVVFATACGGTSESGNAGNNKPESADPANAVEFNPDEADGVEFKQLREQYGAVPKPAKPIILGAVSKAFENEYWRTLKEGMELGVEEMAKGGIDLSIDVKAAQGEGDEQGQLSVVKDMINKRYSALLLSPISDGNLTPGVEDAKKLDIPVINVNDGLIATAPYFVGPKAIENGELAAEWIAEKLNHEGDIAIVIGMPKAFAARQRTAGFENWIAKNAPDVKIVEKQNADWDRSKARDLAETWIKKHPDLKAIFANNDTMALGVVEAVKASGKDILVVGVDGIGEAYESIKKGELSATIDSFPKYKGQIAVEAALRVLGGQEMPRVIWTPQALIDSSNVNTPAEEIIGWEKAVFE</sequence>
<evidence type="ECO:0000256" key="3">
    <source>
        <dbReference type="ARBA" id="ARBA00022729"/>
    </source>
</evidence>
<dbReference type="EMBL" id="CP126084">
    <property type="protein sequence ID" value="WHX49340.1"/>
    <property type="molecule type" value="Genomic_DNA"/>
</dbReference>
<evidence type="ECO:0000256" key="4">
    <source>
        <dbReference type="SAM" id="MobiDB-lite"/>
    </source>
</evidence>
<reference evidence="7" key="1">
    <citation type="submission" date="2023-05" db="EMBL/GenBank/DDBJ databases">
        <title>Comparative genomics of Bacillaceae isolates and their secondary metabolite potential.</title>
        <authorList>
            <person name="Song L."/>
            <person name="Nielsen L.J."/>
            <person name="Mohite O."/>
            <person name="Xu X."/>
            <person name="Weber T."/>
            <person name="Kovacs A.T."/>
        </authorList>
    </citation>
    <scope>NUCLEOTIDE SEQUENCE</scope>
    <source>
        <strain evidence="7">B2_4</strain>
    </source>
</reference>
<feature type="signal peptide" evidence="5">
    <location>
        <begin position="1"/>
        <end position="21"/>
    </location>
</feature>
<keyword evidence="3 5" id="KW-0732">Signal</keyword>
<feature type="compositionally biased region" description="Polar residues" evidence="4">
    <location>
        <begin position="26"/>
        <end position="36"/>
    </location>
</feature>
<dbReference type="PROSITE" id="PS51257">
    <property type="entry name" value="PROKAR_LIPOPROTEIN"/>
    <property type="match status" value="1"/>
</dbReference>
<dbReference type="PANTHER" id="PTHR46847">
    <property type="entry name" value="D-ALLOSE-BINDING PERIPLASMIC PROTEIN-RELATED"/>
    <property type="match status" value="1"/>
</dbReference>
<evidence type="ECO:0000256" key="1">
    <source>
        <dbReference type="ARBA" id="ARBA00004196"/>
    </source>
</evidence>
<dbReference type="CDD" id="cd06320">
    <property type="entry name" value="PBP1_allose_binding"/>
    <property type="match status" value="1"/>
</dbReference>
<dbReference type="PANTHER" id="PTHR46847:SF1">
    <property type="entry name" value="D-ALLOSE-BINDING PERIPLASMIC PROTEIN-RELATED"/>
    <property type="match status" value="1"/>
</dbReference>
<dbReference type="KEGG" id="pwn:QNH46_01205"/>
<evidence type="ECO:0000256" key="2">
    <source>
        <dbReference type="ARBA" id="ARBA00007639"/>
    </source>
</evidence>
<name>A0AA95IB52_9BACL</name>
<protein>
    <submittedName>
        <fullName evidence="7">Substrate-binding domain-containing protein</fullName>
    </submittedName>
</protein>
<evidence type="ECO:0000256" key="5">
    <source>
        <dbReference type="SAM" id="SignalP"/>
    </source>
</evidence>
<dbReference type="RefSeq" id="WP_283926571.1">
    <property type="nucleotide sequence ID" value="NZ_CP126084.1"/>
</dbReference>
<proteinExistence type="inferred from homology"/>
<accession>A0AA95IB52</accession>
<comment type="similarity">
    <text evidence="2">Belongs to the bacterial solute-binding protein 2 family.</text>
</comment>
<evidence type="ECO:0000313" key="7">
    <source>
        <dbReference type="EMBL" id="WHX49340.1"/>
    </source>
</evidence>
<gene>
    <name evidence="7" type="ORF">QNH46_01205</name>
</gene>
<feature type="chain" id="PRO_5041684383" evidence="5">
    <location>
        <begin position="22"/>
        <end position="368"/>
    </location>
</feature>
<comment type="subcellular location">
    <subcellularLocation>
        <location evidence="1">Cell envelope</location>
    </subcellularLocation>
</comment>
<dbReference type="InterPro" id="IPR028082">
    <property type="entry name" value="Peripla_BP_I"/>
</dbReference>
<dbReference type="Pfam" id="PF13407">
    <property type="entry name" value="Peripla_BP_4"/>
    <property type="match status" value="1"/>
</dbReference>
<dbReference type="Gene3D" id="3.40.50.2300">
    <property type="match status" value="2"/>
</dbReference>
<dbReference type="GO" id="GO:0030313">
    <property type="term" value="C:cell envelope"/>
    <property type="evidence" value="ECO:0007669"/>
    <property type="project" value="UniProtKB-SubCell"/>
</dbReference>
<dbReference type="InterPro" id="IPR025997">
    <property type="entry name" value="SBP_2_dom"/>
</dbReference>
<feature type="domain" description="Periplasmic binding protein" evidence="6">
    <location>
        <begin position="79"/>
        <end position="335"/>
    </location>
</feature>
<dbReference type="AlphaFoldDB" id="A0AA95IB52"/>